<dbReference type="Gene3D" id="1.10.418.40">
    <property type="entry name" value="Autophagy protein 6/Beclin 1"/>
    <property type="match status" value="1"/>
</dbReference>
<dbReference type="Pfam" id="PF04111">
    <property type="entry name" value="APG6"/>
    <property type="match status" value="1"/>
</dbReference>
<proteinExistence type="inferred from homology"/>
<dbReference type="InterPro" id="IPR041691">
    <property type="entry name" value="Atg6/beclin_CC"/>
</dbReference>
<dbReference type="GO" id="GO:0000423">
    <property type="term" value="P:mitophagy"/>
    <property type="evidence" value="ECO:0007669"/>
    <property type="project" value="TreeGrafter"/>
</dbReference>
<evidence type="ECO:0000256" key="3">
    <source>
        <dbReference type="SAM" id="MobiDB-lite"/>
    </source>
</evidence>
<comment type="similarity">
    <text evidence="1">Belongs to the beclin family.</text>
</comment>
<dbReference type="GO" id="GO:0034271">
    <property type="term" value="C:phosphatidylinositol 3-kinase complex, class III, type I"/>
    <property type="evidence" value="ECO:0007669"/>
    <property type="project" value="TreeGrafter"/>
</dbReference>
<dbReference type="InterPro" id="IPR007243">
    <property type="entry name" value="Atg6/Beclin"/>
</dbReference>
<dbReference type="GO" id="GO:0006995">
    <property type="term" value="P:cellular response to nitrogen starvation"/>
    <property type="evidence" value="ECO:0007669"/>
    <property type="project" value="TreeGrafter"/>
</dbReference>
<organism evidence="6 7">
    <name type="scientific">Wickerhamomyces pijperi</name>
    <name type="common">Yeast</name>
    <name type="synonym">Pichia pijperi</name>
    <dbReference type="NCBI Taxonomy" id="599730"/>
    <lineage>
        <taxon>Eukaryota</taxon>
        <taxon>Fungi</taxon>
        <taxon>Dikarya</taxon>
        <taxon>Ascomycota</taxon>
        <taxon>Saccharomycotina</taxon>
        <taxon>Saccharomycetes</taxon>
        <taxon>Phaffomycetales</taxon>
        <taxon>Wickerhamomycetaceae</taxon>
        <taxon>Wickerhamomyces</taxon>
    </lineage>
</organism>
<sequence length="450" mass="50836">MLVNNSNHQGSSGVKRSVGSKESQLIPKDRLELLRKIQSQQGYRDSTQRNIVTDSFVILPQFDDGRLTSMANGQQQQLKKSNGHSNNDIEVDSKGVLSNRISVLSRIFQVASSKSSIDYPICKDCSEVLLNTLKARYDTISKERDVYLQFLEKLKNKSVNSLPMKSEDAVAEIESLRKEEEMLLAELKQLEDKKQALDLKLQTNEQKLEALKAQKQKQAIQSNLQSLEIDSALNQKDRLQTTYQNNMKLLEKLRKINIYNETFQISHNGPFGTINSLRLGSLPEMKVPWQEINAAIGDVVLLLSTISSRLNFKLKGFKLRPMGNFSKIEKYEDLQTVPSSANVKAKHVILECYSSGEYQIERLFNHSKFDDAMLAILAILSQIITRLRQLDQSADVPYEINLEEGKIGGLKLVLNSKVADDEWTGACKLLLTNLKWVLAYSSVNLQAAGR</sequence>
<dbReference type="GO" id="GO:0030674">
    <property type="term" value="F:protein-macromolecule adaptor activity"/>
    <property type="evidence" value="ECO:0007669"/>
    <property type="project" value="TreeGrafter"/>
</dbReference>
<evidence type="ECO:0000313" key="7">
    <source>
        <dbReference type="Proteomes" id="UP000774326"/>
    </source>
</evidence>
<dbReference type="GO" id="GO:0000045">
    <property type="term" value="P:autophagosome assembly"/>
    <property type="evidence" value="ECO:0007669"/>
    <property type="project" value="TreeGrafter"/>
</dbReference>
<evidence type="ECO:0000256" key="1">
    <source>
        <dbReference type="ARBA" id="ARBA00005965"/>
    </source>
</evidence>
<evidence type="ECO:0000313" key="6">
    <source>
        <dbReference type="EMBL" id="KAH3681879.1"/>
    </source>
</evidence>
<keyword evidence="7" id="KW-1185">Reference proteome</keyword>
<evidence type="ECO:0000256" key="2">
    <source>
        <dbReference type="SAM" id="Coils"/>
    </source>
</evidence>
<dbReference type="PANTHER" id="PTHR12768:SF4">
    <property type="entry name" value="BECLIN-1"/>
    <property type="match status" value="1"/>
</dbReference>
<keyword evidence="2" id="KW-0175">Coiled coil</keyword>
<reference evidence="6" key="1">
    <citation type="journal article" date="2021" name="Open Biol.">
        <title>Shared evolutionary footprints suggest mitochondrial oxidative damage underlies multiple complex I losses in fungi.</title>
        <authorList>
            <person name="Schikora-Tamarit M.A."/>
            <person name="Marcet-Houben M."/>
            <person name="Nosek J."/>
            <person name="Gabaldon T."/>
        </authorList>
    </citation>
    <scope>NUCLEOTIDE SEQUENCE</scope>
    <source>
        <strain evidence="6">CBS2887</strain>
    </source>
</reference>
<gene>
    <name evidence="6" type="ORF">WICPIJ_007185</name>
</gene>
<feature type="compositionally biased region" description="Low complexity" evidence="3">
    <location>
        <begin position="10"/>
        <end position="23"/>
    </location>
</feature>
<dbReference type="Pfam" id="PF17675">
    <property type="entry name" value="APG6_N"/>
    <property type="match status" value="1"/>
</dbReference>
<evidence type="ECO:0000259" key="5">
    <source>
        <dbReference type="Pfam" id="PF17675"/>
    </source>
</evidence>
<dbReference type="EMBL" id="JAEUBG010004184">
    <property type="protein sequence ID" value="KAH3681879.1"/>
    <property type="molecule type" value="Genomic_DNA"/>
</dbReference>
<protein>
    <recommendedName>
        <fullName evidence="8">Autophagy-related protein 6</fullName>
    </recommendedName>
</protein>
<dbReference type="GO" id="GO:0045324">
    <property type="term" value="P:late endosome to vacuole transport"/>
    <property type="evidence" value="ECO:0007669"/>
    <property type="project" value="TreeGrafter"/>
</dbReference>
<dbReference type="InterPro" id="IPR040455">
    <property type="entry name" value="Atg6_BARA"/>
</dbReference>
<dbReference type="Proteomes" id="UP000774326">
    <property type="component" value="Unassembled WGS sequence"/>
</dbReference>
<dbReference type="PANTHER" id="PTHR12768">
    <property type="entry name" value="BECLIN 1"/>
    <property type="match status" value="1"/>
</dbReference>
<dbReference type="Gene3D" id="6.10.250.3110">
    <property type="match status" value="1"/>
</dbReference>
<feature type="region of interest" description="Disordered" evidence="3">
    <location>
        <begin position="1"/>
        <end position="23"/>
    </location>
</feature>
<feature type="domain" description="Atg6/beclin coiled-coil" evidence="5">
    <location>
        <begin position="120"/>
        <end position="248"/>
    </location>
</feature>
<feature type="coiled-coil region" evidence="2">
    <location>
        <begin position="166"/>
        <end position="230"/>
    </location>
</feature>
<dbReference type="InterPro" id="IPR038274">
    <property type="entry name" value="Atg6/Beclin_C_sf"/>
</dbReference>
<reference evidence="6" key="2">
    <citation type="submission" date="2021-01" db="EMBL/GenBank/DDBJ databases">
        <authorList>
            <person name="Schikora-Tamarit M.A."/>
        </authorList>
    </citation>
    <scope>NUCLEOTIDE SEQUENCE</scope>
    <source>
        <strain evidence="6">CBS2887</strain>
    </source>
</reference>
<dbReference type="AlphaFoldDB" id="A0A9P8Q2Y5"/>
<evidence type="ECO:0000259" key="4">
    <source>
        <dbReference type="Pfam" id="PF04111"/>
    </source>
</evidence>
<accession>A0A9P8Q2Y5</accession>
<dbReference type="GO" id="GO:0034272">
    <property type="term" value="C:phosphatidylinositol 3-kinase complex, class III, type II"/>
    <property type="evidence" value="ECO:0007669"/>
    <property type="project" value="TreeGrafter"/>
</dbReference>
<evidence type="ECO:0008006" key="8">
    <source>
        <dbReference type="Google" id="ProtNLM"/>
    </source>
</evidence>
<name>A0A9P8Q2Y5_WICPI</name>
<dbReference type="GO" id="GO:0043548">
    <property type="term" value="F:phosphatidylinositol 3-kinase binding"/>
    <property type="evidence" value="ECO:0007669"/>
    <property type="project" value="TreeGrafter"/>
</dbReference>
<dbReference type="GO" id="GO:0000407">
    <property type="term" value="C:phagophore assembly site"/>
    <property type="evidence" value="ECO:0007669"/>
    <property type="project" value="TreeGrafter"/>
</dbReference>
<feature type="domain" description="Atg6 BARA" evidence="4">
    <location>
        <begin position="253"/>
        <end position="442"/>
    </location>
</feature>
<dbReference type="OrthoDB" id="20368at2759"/>
<comment type="caution">
    <text evidence="6">The sequence shown here is derived from an EMBL/GenBank/DDBJ whole genome shotgun (WGS) entry which is preliminary data.</text>
</comment>